<dbReference type="OrthoDB" id="5291921at2"/>
<keyword evidence="1" id="KW-0812">Transmembrane</keyword>
<protein>
    <submittedName>
        <fullName evidence="2">Inner membrane protein YebS</fullName>
    </submittedName>
</protein>
<feature type="transmembrane region" description="Helical" evidence="1">
    <location>
        <begin position="167"/>
        <end position="186"/>
    </location>
</feature>
<keyword evidence="1" id="KW-0472">Membrane</keyword>
<reference evidence="2 3" key="1">
    <citation type="submission" date="2017-03" db="EMBL/GenBank/DDBJ databases">
        <authorList>
            <person name="Afonso C.L."/>
            <person name="Miller P.J."/>
            <person name="Scott M.A."/>
            <person name="Spackman E."/>
            <person name="Goraichik I."/>
            <person name="Dimitrov K.M."/>
            <person name="Suarez D.L."/>
            <person name="Swayne D.E."/>
        </authorList>
    </citation>
    <scope>NUCLEOTIDE SEQUENCE [LARGE SCALE GENOMIC DNA]</scope>
    <source>
        <strain evidence="2">SB41UT1</strain>
    </source>
</reference>
<feature type="transmembrane region" description="Helical" evidence="1">
    <location>
        <begin position="137"/>
        <end position="155"/>
    </location>
</feature>
<dbReference type="EMBL" id="FWPT01000004">
    <property type="protein sequence ID" value="SMA46679.1"/>
    <property type="molecule type" value="Genomic_DNA"/>
</dbReference>
<feature type="transmembrane region" description="Helical" evidence="1">
    <location>
        <begin position="48"/>
        <end position="71"/>
    </location>
</feature>
<proteinExistence type="predicted"/>
<keyword evidence="3" id="KW-1185">Reference proteome</keyword>
<accession>A0A1X7AK03</accession>
<gene>
    <name evidence="2" type="primary">yebS</name>
    <name evidence="2" type="ORF">EHSB41UT_02232</name>
</gene>
<dbReference type="Proteomes" id="UP000196573">
    <property type="component" value="Unassembled WGS sequence"/>
</dbReference>
<dbReference type="Pfam" id="PF04403">
    <property type="entry name" value="PqiA"/>
    <property type="match status" value="1"/>
</dbReference>
<sequence length="201" mass="22955">MSSSFLCPDCDLLLSRMTYARGIRVRCPRCAHVIYPCRNTLNRCRAALLAALILFFPANIIPVLTVEVGFSSQTSTISTGVFTLWREGMPVVAFMVLLFAIIVPFLRLVIAGLALLPPQVLKRRGLLVMRWHHILEDWGMVDIFMLGVLVAIVKLNDFATITVERGFWFLAAMMVMELRVVQLMPVEQLWQRYHKFQVQSQ</sequence>
<evidence type="ECO:0000256" key="1">
    <source>
        <dbReference type="SAM" id="Phobius"/>
    </source>
</evidence>
<feature type="transmembrane region" description="Helical" evidence="1">
    <location>
        <begin position="91"/>
        <end position="116"/>
    </location>
</feature>
<organism evidence="2 3">
    <name type="scientific">Parendozoicomonas haliclonae</name>
    <dbReference type="NCBI Taxonomy" id="1960125"/>
    <lineage>
        <taxon>Bacteria</taxon>
        <taxon>Pseudomonadati</taxon>
        <taxon>Pseudomonadota</taxon>
        <taxon>Gammaproteobacteria</taxon>
        <taxon>Oceanospirillales</taxon>
        <taxon>Endozoicomonadaceae</taxon>
        <taxon>Parendozoicomonas</taxon>
    </lineage>
</organism>
<evidence type="ECO:0000313" key="2">
    <source>
        <dbReference type="EMBL" id="SMA46679.1"/>
    </source>
</evidence>
<dbReference type="AlphaFoldDB" id="A0A1X7AK03"/>
<dbReference type="InterPro" id="IPR007498">
    <property type="entry name" value="PqiA-like"/>
</dbReference>
<evidence type="ECO:0000313" key="3">
    <source>
        <dbReference type="Proteomes" id="UP000196573"/>
    </source>
</evidence>
<name>A0A1X7AK03_9GAMM</name>
<keyword evidence="1" id="KW-1133">Transmembrane helix</keyword>